<dbReference type="EMBL" id="PQIB02000003">
    <property type="protein sequence ID" value="RLN28074.1"/>
    <property type="molecule type" value="Genomic_DNA"/>
</dbReference>
<dbReference type="OrthoDB" id="586414at2759"/>
<dbReference type="Proteomes" id="UP000275267">
    <property type="component" value="Unassembled WGS sequence"/>
</dbReference>
<keyword evidence="4" id="KW-1185">Reference proteome</keyword>
<dbReference type="Pfam" id="PF20241">
    <property type="entry name" value="DUF6598"/>
    <property type="match status" value="1"/>
</dbReference>
<evidence type="ECO:0000313" key="4">
    <source>
        <dbReference type="Proteomes" id="UP000275267"/>
    </source>
</evidence>
<evidence type="ECO:0000256" key="1">
    <source>
        <dbReference type="SAM" id="MobiDB-lite"/>
    </source>
</evidence>
<evidence type="ECO:0000313" key="3">
    <source>
        <dbReference type="EMBL" id="RLN28074.1"/>
    </source>
</evidence>
<dbReference type="PANTHER" id="PTHR33065">
    <property type="entry name" value="OS07G0486400 PROTEIN"/>
    <property type="match status" value="1"/>
</dbReference>
<protein>
    <recommendedName>
        <fullName evidence="2">DUF6598 domain-containing protein</fullName>
    </recommendedName>
</protein>
<comment type="caution">
    <text evidence="3">The sequence shown here is derived from an EMBL/GenBank/DDBJ whole genome shotgun (WGS) entry which is preliminary data.</text>
</comment>
<organism evidence="3 4">
    <name type="scientific">Panicum miliaceum</name>
    <name type="common">Proso millet</name>
    <name type="synonym">Broomcorn millet</name>
    <dbReference type="NCBI Taxonomy" id="4540"/>
    <lineage>
        <taxon>Eukaryota</taxon>
        <taxon>Viridiplantae</taxon>
        <taxon>Streptophyta</taxon>
        <taxon>Embryophyta</taxon>
        <taxon>Tracheophyta</taxon>
        <taxon>Spermatophyta</taxon>
        <taxon>Magnoliopsida</taxon>
        <taxon>Liliopsida</taxon>
        <taxon>Poales</taxon>
        <taxon>Poaceae</taxon>
        <taxon>PACMAD clade</taxon>
        <taxon>Panicoideae</taxon>
        <taxon>Panicodae</taxon>
        <taxon>Paniceae</taxon>
        <taxon>Panicinae</taxon>
        <taxon>Panicum</taxon>
        <taxon>Panicum sect. Panicum</taxon>
    </lineage>
</organism>
<gene>
    <name evidence="3" type="ORF">C2845_PM05G13940</name>
</gene>
<feature type="compositionally biased region" description="Basic and acidic residues" evidence="1">
    <location>
        <begin position="100"/>
        <end position="111"/>
    </location>
</feature>
<sequence length="427" mass="47615">MSDSAAPPLHLGFVVESEKKPMETGGGGLAASHVPGCGKKRPLSAALRDDKDLSKPSDDDGSGGSNPSDDDNDGGWLVSSSEEDEDHEDKGTYPPYTVDDIPRPGCDHDEQSDILFSNPDAKLRGPLPIRLFPAFKHDKHYFGRDYKLADQSQISVDYEDCENECRCTPMYLLQFIDIKIAGYQHTQPGRVKLYGFIAARERPLCLRNYLYWRNIANCESVSVKRKTGMARLSVTGPARVISMTTHALIEFEVHSRNEDETNGDDDLIIEGCTQIENLFESESFVEHRRLYGERCALDIKHMVVMNAVEARVEVTVLRLDAIPGGVNMKLYTKTSGFTEVIRLFQGAAPEPGVMMSFAVAVERHSGFDLYIEGSPRIDPVLGQELRPYSWWQCSVASGYHGTTEKVAVLGGFAEFSVKIIWRSYKIF</sequence>
<name>A0A3L6SXY6_PANMI</name>
<dbReference type="InterPro" id="IPR046533">
    <property type="entry name" value="DUF6598"/>
</dbReference>
<evidence type="ECO:0000259" key="2">
    <source>
        <dbReference type="Pfam" id="PF20241"/>
    </source>
</evidence>
<feature type="domain" description="DUF6598" evidence="2">
    <location>
        <begin position="172"/>
        <end position="378"/>
    </location>
</feature>
<dbReference type="AlphaFoldDB" id="A0A3L6SXY6"/>
<feature type="compositionally biased region" description="Basic and acidic residues" evidence="1">
    <location>
        <begin position="47"/>
        <end position="58"/>
    </location>
</feature>
<feature type="region of interest" description="Disordered" evidence="1">
    <location>
        <begin position="1"/>
        <end position="119"/>
    </location>
</feature>
<accession>A0A3L6SXY6</accession>
<dbReference type="PANTHER" id="PTHR33065:SF185">
    <property type="entry name" value="DUF6598 DOMAIN-CONTAINING PROTEIN"/>
    <property type="match status" value="1"/>
</dbReference>
<proteinExistence type="predicted"/>
<reference evidence="4" key="1">
    <citation type="journal article" date="2019" name="Nat. Commun.">
        <title>The genome of broomcorn millet.</title>
        <authorList>
            <person name="Zou C."/>
            <person name="Miki D."/>
            <person name="Li D."/>
            <person name="Tang Q."/>
            <person name="Xiao L."/>
            <person name="Rajput S."/>
            <person name="Deng P."/>
            <person name="Jia W."/>
            <person name="Huang R."/>
            <person name="Zhang M."/>
            <person name="Sun Y."/>
            <person name="Hu J."/>
            <person name="Fu X."/>
            <person name="Schnable P.S."/>
            <person name="Li F."/>
            <person name="Zhang H."/>
            <person name="Feng B."/>
            <person name="Zhu X."/>
            <person name="Liu R."/>
            <person name="Schnable J.C."/>
            <person name="Zhu J.-K."/>
            <person name="Zhang H."/>
        </authorList>
    </citation>
    <scope>NUCLEOTIDE SEQUENCE [LARGE SCALE GENOMIC DNA]</scope>
</reference>